<sequence length="145" mass="16118">MRLHLLAAPDGTPRAAILASADEKERDVALRLFERGLHGGELVIADKGYAGKELQQTARERFGATLLRPRRKDEPGQGPHLAPIRQCIESIFWTLKSRLGLERHQARTLHGLRARIAPKLLALAASVWLNHYLGRPTRALADLAI</sequence>
<dbReference type="InterPro" id="IPR002559">
    <property type="entry name" value="Transposase_11"/>
</dbReference>
<feature type="domain" description="Transposase IS4-like" evidence="1">
    <location>
        <begin position="1"/>
        <end position="123"/>
    </location>
</feature>
<evidence type="ECO:0000313" key="3">
    <source>
        <dbReference type="EMBL" id="UUY05509.1"/>
    </source>
</evidence>
<gene>
    <name evidence="3" type="ORF">LRS13_08325</name>
    <name evidence="4" type="ORF">LRS13_08335</name>
    <name evidence="5" type="ORF">LRS13_10840</name>
    <name evidence="2" type="ORF">LRS13_16390</name>
</gene>
<protein>
    <submittedName>
        <fullName evidence="5">Transposase</fullName>
    </submittedName>
</protein>
<evidence type="ECO:0000313" key="6">
    <source>
        <dbReference type="Proteomes" id="UP001058860"/>
    </source>
</evidence>
<evidence type="ECO:0000259" key="1">
    <source>
        <dbReference type="Pfam" id="PF01609"/>
    </source>
</evidence>
<dbReference type="EMBL" id="CP088295">
    <property type="protein sequence ID" value="UUY05511.1"/>
    <property type="molecule type" value="Genomic_DNA"/>
</dbReference>
<dbReference type="EMBL" id="CP088295">
    <property type="protein sequence ID" value="UUY02283.1"/>
    <property type="molecule type" value="Genomic_DNA"/>
</dbReference>
<name>A0ABY5PMU5_9ACTN</name>
<dbReference type="EMBL" id="CP088295">
    <property type="protein sequence ID" value="UUY05983.1"/>
    <property type="molecule type" value="Genomic_DNA"/>
</dbReference>
<evidence type="ECO:0000313" key="5">
    <source>
        <dbReference type="EMBL" id="UUY05983.1"/>
    </source>
</evidence>
<dbReference type="EMBL" id="CP088295">
    <property type="protein sequence ID" value="UUY05509.1"/>
    <property type="molecule type" value="Genomic_DNA"/>
</dbReference>
<keyword evidence="6" id="KW-1185">Reference proteome</keyword>
<organism evidence="5 6">
    <name type="scientific">Svornostia abyssi</name>
    <dbReference type="NCBI Taxonomy" id="2898438"/>
    <lineage>
        <taxon>Bacteria</taxon>
        <taxon>Bacillati</taxon>
        <taxon>Actinomycetota</taxon>
        <taxon>Thermoleophilia</taxon>
        <taxon>Solirubrobacterales</taxon>
        <taxon>Baekduiaceae</taxon>
        <taxon>Svornostia</taxon>
    </lineage>
</organism>
<evidence type="ECO:0000313" key="2">
    <source>
        <dbReference type="EMBL" id="UUY02283.1"/>
    </source>
</evidence>
<proteinExistence type="predicted"/>
<accession>A0ABY5PMU5</accession>
<reference evidence="6" key="1">
    <citation type="submission" date="2021-11" db="EMBL/GenBank/DDBJ databases">
        <title>Cultivation dependent microbiological survey of springs from the worlds oldest radium mine currently devoted to the extraction of radon-saturated water.</title>
        <authorList>
            <person name="Kapinusova G."/>
            <person name="Smrhova T."/>
            <person name="Strejcek M."/>
            <person name="Suman J."/>
            <person name="Jani K."/>
            <person name="Pajer P."/>
            <person name="Uhlik O."/>
        </authorList>
    </citation>
    <scope>NUCLEOTIDE SEQUENCE [LARGE SCALE GENOMIC DNA]</scope>
    <source>
        <strain evidence="6">J379</strain>
    </source>
</reference>
<reference evidence="5" key="2">
    <citation type="journal article" date="2024" name="Int. J. Syst. Evol. Microbiol.">
        <title>Svornostia abyssi gen. nov., sp. nov. isolated from the world's deepest silver-uranium mine currently devoted to the extraction of radon-saturated water.</title>
        <authorList>
            <person name="Kapinusova G."/>
            <person name="Suman J."/>
            <person name="Strejcek M."/>
            <person name="Pajer P."/>
            <person name="Cajthaml T."/>
            <person name="Ulbrich P."/>
            <person name="Neumann-Schaal M."/>
            <person name="Uhlik O."/>
        </authorList>
    </citation>
    <scope>NUCLEOTIDE SEQUENCE</scope>
    <source>
        <strain evidence="5">J379</strain>
    </source>
</reference>
<dbReference type="Proteomes" id="UP001058860">
    <property type="component" value="Chromosome"/>
</dbReference>
<dbReference type="Pfam" id="PF01609">
    <property type="entry name" value="DDE_Tnp_1"/>
    <property type="match status" value="1"/>
</dbReference>
<evidence type="ECO:0000313" key="4">
    <source>
        <dbReference type="EMBL" id="UUY05511.1"/>
    </source>
</evidence>